<comment type="caution">
    <text evidence="9">The sequence shown here is derived from an EMBL/GenBank/DDBJ whole genome shotgun (WGS) entry which is preliminary data.</text>
</comment>
<dbReference type="PRINTS" id="PR00344">
    <property type="entry name" value="BCTRLSENSOR"/>
</dbReference>
<dbReference type="EC" id="2.7.13.3" evidence="3"/>
<proteinExistence type="predicted"/>
<dbReference type="Gene3D" id="3.30.565.10">
    <property type="entry name" value="Histidine kinase-like ATPase, C-terminal domain"/>
    <property type="match status" value="1"/>
</dbReference>
<evidence type="ECO:0000256" key="6">
    <source>
        <dbReference type="ARBA" id="ARBA00022777"/>
    </source>
</evidence>
<evidence type="ECO:0000256" key="5">
    <source>
        <dbReference type="ARBA" id="ARBA00022679"/>
    </source>
</evidence>
<dbReference type="PROSITE" id="PS50109">
    <property type="entry name" value="HIS_KIN"/>
    <property type="match status" value="1"/>
</dbReference>
<dbReference type="AlphaFoldDB" id="A0AAE4AML8"/>
<keyword evidence="6 9" id="KW-0418">Kinase</keyword>
<evidence type="ECO:0000256" key="2">
    <source>
        <dbReference type="ARBA" id="ARBA00004370"/>
    </source>
</evidence>
<dbReference type="InterPro" id="IPR036890">
    <property type="entry name" value="HATPase_C_sf"/>
</dbReference>
<dbReference type="Pfam" id="PF02518">
    <property type="entry name" value="HATPase_c"/>
    <property type="match status" value="1"/>
</dbReference>
<keyword evidence="10" id="KW-1185">Reference proteome</keyword>
<reference evidence="9" key="1">
    <citation type="submission" date="2023-07" db="EMBL/GenBank/DDBJ databases">
        <title>Genomic Encyclopedia of Type Strains, Phase IV (KMG-IV): sequencing the most valuable type-strain genomes for metagenomic binning, comparative biology and taxonomic classification.</title>
        <authorList>
            <person name="Goeker M."/>
        </authorList>
    </citation>
    <scope>NUCLEOTIDE SEQUENCE</scope>
    <source>
        <strain evidence="9">DSM 19659</strain>
    </source>
</reference>
<keyword evidence="4" id="KW-0597">Phosphoprotein</keyword>
<sequence length="120" mass="13662">MEPALHLIGSKRHLKQLITILLDNAVKYAGENGRALLLARQEQDRALITINNTGEAINPEELQHIFERFYRVDKSRARRIGGYGLWLSIALNIVHMHRGSIRCESSRAEGTTFIVELPMK</sequence>
<dbReference type="SUPFAM" id="SSF55874">
    <property type="entry name" value="ATPase domain of HSP90 chaperone/DNA topoisomerase II/histidine kinase"/>
    <property type="match status" value="1"/>
</dbReference>
<dbReference type="GO" id="GO:0005886">
    <property type="term" value="C:plasma membrane"/>
    <property type="evidence" value="ECO:0007669"/>
    <property type="project" value="TreeGrafter"/>
</dbReference>
<dbReference type="InterPro" id="IPR005467">
    <property type="entry name" value="His_kinase_dom"/>
</dbReference>
<dbReference type="PANTHER" id="PTHR45453">
    <property type="entry name" value="PHOSPHATE REGULON SENSOR PROTEIN PHOR"/>
    <property type="match status" value="1"/>
</dbReference>
<comment type="catalytic activity">
    <reaction evidence="1">
        <text>ATP + protein L-histidine = ADP + protein N-phospho-L-histidine.</text>
        <dbReference type="EC" id="2.7.13.3"/>
    </reaction>
</comment>
<dbReference type="RefSeq" id="WP_307255232.1">
    <property type="nucleotide sequence ID" value="NZ_JAUSTO010000015.1"/>
</dbReference>
<keyword evidence="5" id="KW-0808">Transferase</keyword>
<dbReference type="GO" id="GO:0016036">
    <property type="term" value="P:cellular response to phosphate starvation"/>
    <property type="evidence" value="ECO:0007669"/>
    <property type="project" value="TreeGrafter"/>
</dbReference>
<name>A0AAE4AML8_9FIRM</name>
<evidence type="ECO:0000259" key="8">
    <source>
        <dbReference type="PROSITE" id="PS50109"/>
    </source>
</evidence>
<feature type="domain" description="Histidine kinase" evidence="8">
    <location>
        <begin position="1"/>
        <end position="120"/>
    </location>
</feature>
<evidence type="ECO:0000256" key="3">
    <source>
        <dbReference type="ARBA" id="ARBA00012438"/>
    </source>
</evidence>
<accession>A0AAE4AML8</accession>
<dbReference type="CDD" id="cd00075">
    <property type="entry name" value="HATPase"/>
    <property type="match status" value="1"/>
</dbReference>
<evidence type="ECO:0000256" key="4">
    <source>
        <dbReference type="ARBA" id="ARBA00022553"/>
    </source>
</evidence>
<dbReference type="InterPro" id="IPR003594">
    <property type="entry name" value="HATPase_dom"/>
</dbReference>
<keyword evidence="7" id="KW-0902">Two-component regulatory system</keyword>
<evidence type="ECO:0000256" key="7">
    <source>
        <dbReference type="ARBA" id="ARBA00023012"/>
    </source>
</evidence>
<dbReference type="GO" id="GO:0004721">
    <property type="term" value="F:phosphoprotein phosphatase activity"/>
    <property type="evidence" value="ECO:0007669"/>
    <property type="project" value="TreeGrafter"/>
</dbReference>
<dbReference type="Proteomes" id="UP001241537">
    <property type="component" value="Unassembled WGS sequence"/>
</dbReference>
<dbReference type="EMBL" id="JAUSTO010000015">
    <property type="protein sequence ID" value="MDQ0153251.1"/>
    <property type="molecule type" value="Genomic_DNA"/>
</dbReference>
<dbReference type="SMART" id="SM00387">
    <property type="entry name" value="HATPase_c"/>
    <property type="match status" value="1"/>
</dbReference>
<evidence type="ECO:0000313" key="9">
    <source>
        <dbReference type="EMBL" id="MDQ0153251.1"/>
    </source>
</evidence>
<evidence type="ECO:0000256" key="1">
    <source>
        <dbReference type="ARBA" id="ARBA00000085"/>
    </source>
</evidence>
<comment type="subcellular location">
    <subcellularLocation>
        <location evidence="2">Membrane</location>
    </subcellularLocation>
</comment>
<gene>
    <name evidence="9" type="ORF">J2S20_001961</name>
</gene>
<dbReference type="InterPro" id="IPR050351">
    <property type="entry name" value="BphY/WalK/GraS-like"/>
</dbReference>
<dbReference type="InterPro" id="IPR004358">
    <property type="entry name" value="Sig_transdc_His_kin-like_C"/>
</dbReference>
<dbReference type="FunFam" id="3.30.565.10:FF:000006">
    <property type="entry name" value="Sensor histidine kinase WalK"/>
    <property type="match status" value="1"/>
</dbReference>
<dbReference type="GO" id="GO:0000155">
    <property type="term" value="F:phosphorelay sensor kinase activity"/>
    <property type="evidence" value="ECO:0007669"/>
    <property type="project" value="TreeGrafter"/>
</dbReference>
<protein>
    <recommendedName>
        <fullName evidence="3">histidine kinase</fullName>
        <ecNumber evidence="3">2.7.13.3</ecNumber>
    </recommendedName>
</protein>
<organism evidence="9 10">
    <name type="scientific">Moryella indoligenes</name>
    <dbReference type="NCBI Taxonomy" id="371674"/>
    <lineage>
        <taxon>Bacteria</taxon>
        <taxon>Bacillati</taxon>
        <taxon>Bacillota</taxon>
        <taxon>Clostridia</taxon>
        <taxon>Lachnospirales</taxon>
        <taxon>Lachnospiraceae</taxon>
        <taxon>Moryella</taxon>
    </lineage>
</organism>
<dbReference type="PANTHER" id="PTHR45453:SF1">
    <property type="entry name" value="PHOSPHATE REGULON SENSOR PROTEIN PHOR"/>
    <property type="match status" value="1"/>
</dbReference>
<evidence type="ECO:0000313" key="10">
    <source>
        <dbReference type="Proteomes" id="UP001241537"/>
    </source>
</evidence>